<evidence type="ECO:0000256" key="1">
    <source>
        <dbReference type="SAM" id="Phobius"/>
    </source>
</evidence>
<dbReference type="VEuPathDB" id="FungiDB:PPTG_23508"/>
<dbReference type="OrthoDB" id="110688at2759"/>
<gene>
    <name evidence="2" type="ORF">L917_13301</name>
</gene>
<feature type="transmembrane region" description="Helical" evidence="1">
    <location>
        <begin position="254"/>
        <end position="275"/>
    </location>
</feature>
<accession>W2KT44</accession>
<feature type="transmembrane region" description="Helical" evidence="1">
    <location>
        <begin position="222"/>
        <end position="242"/>
    </location>
</feature>
<dbReference type="Proteomes" id="UP000054423">
    <property type="component" value="Unassembled WGS sequence"/>
</dbReference>
<sequence>MRSYLKFVTPHKITQTLIVPSGIPEETTNLEELCPVRALFLSGVWWNVEPTHYYIVRGNRICHFVAPQYNTHGNYLIGPTKVDPYDTTPSNCADDSYAFDQYFYHGSFGYYSFYEEQTGTYCAKDNIVYIYGHGLGSFDINGSFLAKDRGNSGYRHSFYYGLVGSIWVTYRALVLRRSFISCKRYGRRCDEAGENLNRKEAVIFVQENLRLSAHGATIYHRFALVYLLVEGIMTDLFLLIANEGILAKIQYVSLGYNLSGFLLLIYEIVEASNCLREKYRLFFKRLWFSYETAFLGELLSAALQEQMITALNQANIFDKSKSTALAVSYYFWSLPHVSRTTRSDHYMTAQRKLLLAWIVAGVLPFILLLRSYLKFATPHKITQNLVIPTDLEKESENLADFCPVEGMLLAGSWFNIQPTHYFTTEQGRLCHFVIPQYNVHGTFLIGNKSVDPYYMTPTSCANSSLKYSQYFYHGSIGYYSFYEEQTGSYCPKDKTAYIVGQGLALAGRFGSHIAH</sequence>
<organism evidence="2">
    <name type="scientific">Phytophthora nicotianae</name>
    <name type="common">Potato buckeye rot agent</name>
    <name type="synonym">Phytophthora parasitica</name>
    <dbReference type="NCBI Taxonomy" id="4792"/>
    <lineage>
        <taxon>Eukaryota</taxon>
        <taxon>Sar</taxon>
        <taxon>Stramenopiles</taxon>
        <taxon>Oomycota</taxon>
        <taxon>Peronosporomycetes</taxon>
        <taxon>Peronosporales</taxon>
        <taxon>Peronosporaceae</taxon>
        <taxon>Phytophthora</taxon>
    </lineage>
</organism>
<dbReference type="AlphaFoldDB" id="W2KT44"/>
<reference evidence="2" key="1">
    <citation type="submission" date="2013-11" db="EMBL/GenBank/DDBJ databases">
        <title>The Genome Sequence of Phytophthora parasitica CHvinca01.</title>
        <authorList>
            <consortium name="The Broad Institute Genomics Platform"/>
            <person name="Russ C."/>
            <person name="Tyler B."/>
            <person name="Panabieres F."/>
            <person name="Shan W."/>
            <person name="Tripathy S."/>
            <person name="Grunwald N."/>
            <person name="Machado M."/>
            <person name="Johnson C.S."/>
            <person name="Arredondo F."/>
            <person name="Hong C."/>
            <person name="Coffey M."/>
            <person name="Young S.K."/>
            <person name="Zeng Q."/>
            <person name="Gargeya S."/>
            <person name="Fitzgerald M."/>
            <person name="Abouelleil A."/>
            <person name="Alvarado L."/>
            <person name="Chapman S.B."/>
            <person name="Gainer-Dewar J."/>
            <person name="Goldberg J."/>
            <person name="Griggs A."/>
            <person name="Gujja S."/>
            <person name="Hansen M."/>
            <person name="Howarth C."/>
            <person name="Imamovic A."/>
            <person name="Ireland A."/>
            <person name="Larimer J."/>
            <person name="McCowan C."/>
            <person name="Murphy C."/>
            <person name="Pearson M."/>
            <person name="Poon T.W."/>
            <person name="Priest M."/>
            <person name="Roberts A."/>
            <person name="Saif S."/>
            <person name="Shea T."/>
            <person name="Sykes S."/>
            <person name="Wortman J."/>
            <person name="Nusbaum C."/>
            <person name="Birren B."/>
        </authorList>
    </citation>
    <scope>NUCLEOTIDE SEQUENCE [LARGE SCALE GENOMIC DNA]</scope>
    <source>
        <strain evidence="2">CHvinca01</strain>
    </source>
</reference>
<dbReference type="EMBL" id="KI681065">
    <property type="protein sequence ID" value="ETL87515.1"/>
    <property type="molecule type" value="Genomic_DNA"/>
</dbReference>
<feature type="transmembrane region" description="Helical" evidence="1">
    <location>
        <begin position="353"/>
        <end position="373"/>
    </location>
</feature>
<proteinExistence type="predicted"/>
<evidence type="ECO:0000313" key="2">
    <source>
        <dbReference type="EMBL" id="ETL87515.1"/>
    </source>
</evidence>
<keyword evidence="1" id="KW-0472">Membrane</keyword>
<protein>
    <submittedName>
        <fullName evidence="2">Uncharacterized protein</fullName>
    </submittedName>
</protein>
<name>W2KT44_PHYNI</name>
<keyword evidence="1" id="KW-0812">Transmembrane</keyword>
<feature type="transmembrane region" description="Helical" evidence="1">
    <location>
        <begin position="157"/>
        <end position="174"/>
    </location>
</feature>
<keyword evidence="1" id="KW-1133">Transmembrane helix</keyword>